<feature type="non-terminal residue" evidence="2">
    <location>
        <position position="90"/>
    </location>
</feature>
<accession>A0A852K1H9</accession>
<dbReference type="EMBL" id="WBNQ01113783">
    <property type="protein sequence ID" value="NXX72021.1"/>
    <property type="molecule type" value="Genomic_DNA"/>
</dbReference>
<dbReference type="GO" id="GO:0005739">
    <property type="term" value="C:mitochondrion"/>
    <property type="evidence" value="ECO:0007669"/>
    <property type="project" value="TreeGrafter"/>
</dbReference>
<evidence type="ECO:0000313" key="3">
    <source>
        <dbReference type="Proteomes" id="UP000618746"/>
    </source>
</evidence>
<dbReference type="GO" id="GO:0045087">
    <property type="term" value="P:innate immune response"/>
    <property type="evidence" value="ECO:0007669"/>
    <property type="project" value="TreeGrafter"/>
</dbReference>
<dbReference type="SMART" id="SM01284">
    <property type="entry name" value="ECSIT_Cterm"/>
    <property type="match status" value="1"/>
</dbReference>
<feature type="domain" description="ECSIT C-terminal" evidence="1">
    <location>
        <begin position="3"/>
        <end position="78"/>
    </location>
</feature>
<evidence type="ECO:0000259" key="1">
    <source>
        <dbReference type="SMART" id="SM01284"/>
    </source>
</evidence>
<feature type="non-terminal residue" evidence="2">
    <location>
        <position position="1"/>
    </location>
</feature>
<proteinExistence type="predicted"/>
<protein>
    <submittedName>
        <fullName evidence="2">ECSIT protein</fullName>
    </submittedName>
</protein>
<dbReference type="OrthoDB" id="10064298at2759"/>
<name>A0A852K1H9_SPIPA</name>
<keyword evidence="3" id="KW-1185">Reference proteome</keyword>
<dbReference type="GO" id="GO:0007178">
    <property type="term" value="P:cell surface receptor protein serine/threonine kinase signaling pathway"/>
    <property type="evidence" value="ECO:0007669"/>
    <property type="project" value="TreeGrafter"/>
</dbReference>
<dbReference type="Proteomes" id="UP000618746">
    <property type="component" value="Unassembled WGS sequence"/>
</dbReference>
<dbReference type="InterPro" id="IPR010418">
    <property type="entry name" value="ECSIT"/>
</dbReference>
<dbReference type="InterPro" id="IPR029342">
    <property type="entry name" value="ECIST_C"/>
</dbReference>
<evidence type="ECO:0000313" key="2">
    <source>
        <dbReference type="EMBL" id="NXX72021.1"/>
    </source>
</evidence>
<dbReference type="PANTHER" id="PTHR13113:SF1">
    <property type="entry name" value="EVOLUTIONARILY CONSERVED SIGNALING INTERMEDIATE IN TOLL PATHWAY, MITOCHONDRIAL"/>
    <property type="match status" value="1"/>
</dbReference>
<dbReference type="Pfam" id="PF14784">
    <property type="entry name" value="ECSIT_C"/>
    <property type="match status" value="1"/>
</dbReference>
<organism evidence="2 3">
    <name type="scientific">Spizella passerina</name>
    <name type="common">Chipping sparrow</name>
    <dbReference type="NCBI Taxonomy" id="40210"/>
    <lineage>
        <taxon>Eukaryota</taxon>
        <taxon>Metazoa</taxon>
        <taxon>Chordata</taxon>
        <taxon>Craniata</taxon>
        <taxon>Vertebrata</taxon>
        <taxon>Euteleostomi</taxon>
        <taxon>Archelosauria</taxon>
        <taxon>Archosauria</taxon>
        <taxon>Dinosauria</taxon>
        <taxon>Saurischia</taxon>
        <taxon>Theropoda</taxon>
        <taxon>Coelurosauria</taxon>
        <taxon>Aves</taxon>
        <taxon>Neognathae</taxon>
        <taxon>Neoaves</taxon>
        <taxon>Telluraves</taxon>
        <taxon>Australaves</taxon>
        <taxon>Passeriformes</taxon>
        <taxon>Passerellidae</taxon>
        <taxon>Spizella</taxon>
    </lineage>
</organism>
<dbReference type="PANTHER" id="PTHR13113">
    <property type="entry name" value="ECSIT EVOLUTIONARILY CONSERVED SIGNALING INTERMEDIATE IN TOLL PATHWAYS"/>
    <property type="match status" value="1"/>
</dbReference>
<comment type="caution">
    <text evidence="2">The sequence shown here is derived from an EMBL/GenBank/DDBJ whole genome shotgun (WGS) entry which is preliminary data.</text>
</comment>
<dbReference type="AlphaFoldDB" id="A0A852K1H9"/>
<sequence length="90" mass="9889">PPPDPERSFYFPLHLELELERGPWDQDGFHHVDRAEEGPVLALCMAGGAPRPALARWIAALQERNPALAAVPVIFRLQPGPDPGAEPPPR</sequence>
<gene>
    <name evidence="2" type="primary">Ecsit</name>
    <name evidence="2" type="ORF">SPIPAS_R09331</name>
</gene>
<reference evidence="2" key="1">
    <citation type="submission" date="2020-02" db="EMBL/GenBank/DDBJ databases">
        <title>Bird 10,000 Genomes (B10K) Project - Family phase.</title>
        <authorList>
            <person name="Zhang G."/>
        </authorList>
    </citation>
    <scope>NUCLEOTIDE SEQUENCE</scope>
    <source>
        <strain evidence="2">B10K-DU-023-52</strain>
        <tissue evidence="2">Mixed tissue sample</tissue>
    </source>
</reference>